<evidence type="ECO:0000256" key="5">
    <source>
        <dbReference type="ARBA" id="ARBA00023204"/>
    </source>
</evidence>
<dbReference type="eggNOG" id="COG3727">
    <property type="taxonomic scope" value="Bacteria"/>
</dbReference>
<dbReference type="RefSeq" id="WP_015757112.1">
    <property type="nucleotide sequence ID" value="NC_013216.1"/>
</dbReference>
<keyword evidence="3" id="KW-0227">DNA damage</keyword>
<dbReference type="CDD" id="cd00221">
    <property type="entry name" value="Vsr"/>
    <property type="match status" value="1"/>
</dbReference>
<organism evidence="7 8">
    <name type="scientific">Desulfofarcimen acetoxidans (strain ATCC 49208 / DSM 771 / KCTC 5769 / VKM B-1644 / 5575)</name>
    <name type="common">Desulfotomaculum acetoxidans</name>
    <dbReference type="NCBI Taxonomy" id="485916"/>
    <lineage>
        <taxon>Bacteria</taxon>
        <taxon>Bacillati</taxon>
        <taxon>Bacillota</taxon>
        <taxon>Clostridia</taxon>
        <taxon>Eubacteriales</taxon>
        <taxon>Peptococcaceae</taxon>
        <taxon>Desulfofarcimen</taxon>
    </lineage>
</organism>
<comment type="similarity">
    <text evidence="6">Belongs to the Vsr family.</text>
</comment>
<dbReference type="SUPFAM" id="SSF52980">
    <property type="entry name" value="Restriction endonuclease-like"/>
    <property type="match status" value="1"/>
</dbReference>
<dbReference type="REBASE" id="21975">
    <property type="entry name" value="V.DacORF1529P"/>
</dbReference>
<evidence type="ECO:0000256" key="1">
    <source>
        <dbReference type="ARBA" id="ARBA00022722"/>
    </source>
</evidence>
<evidence type="ECO:0000256" key="6">
    <source>
        <dbReference type="ARBA" id="ARBA00029466"/>
    </source>
</evidence>
<sequence>MARDPQITHKIMSSVKSKDTRPEIALRKALWGMGLRYRINYKQIPGKPDVVFTKARIAVFCDGDYWHGHNWAIRGLKSLDEELSHYSEFWSNKIRGNINRDETVNNELTNMGWHVIRVWESDIKADVMRCASDIKQIYKSHSKSANRRLK</sequence>
<name>C8VVT5_DESAS</name>
<accession>C8VVT5</accession>
<reference evidence="7 8" key="1">
    <citation type="journal article" date="2009" name="Stand. Genomic Sci.">
        <title>Complete genome sequence of Desulfotomaculum acetoxidans type strain (5575).</title>
        <authorList>
            <person name="Spring S."/>
            <person name="Lapidus A."/>
            <person name="Schroder M."/>
            <person name="Gleim D."/>
            <person name="Sims D."/>
            <person name="Meincke L."/>
            <person name="Glavina Del Rio T."/>
            <person name="Tice H."/>
            <person name="Copeland A."/>
            <person name="Cheng J.F."/>
            <person name="Lucas S."/>
            <person name="Chen F."/>
            <person name="Nolan M."/>
            <person name="Bruce D."/>
            <person name="Goodwin L."/>
            <person name="Pitluck S."/>
            <person name="Ivanova N."/>
            <person name="Mavromatis K."/>
            <person name="Mikhailova N."/>
            <person name="Pati A."/>
            <person name="Chen A."/>
            <person name="Palaniappan K."/>
            <person name="Land M."/>
            <person name="Hauser L."/>
            <person name="Chang Y.J."/>
            <person name="Jeffries C.D."/>
            <person name="Chain P."/>
            <person name="Saunders E."/>
            <person name="Brettin T."/>
            <person name="Detter J.C."/>
            <person name="Goker M."/>
            <person name="Bristow J."/>
            <person name="Eisen J.A."/>
            <person name="Markowitz V."/>
            <person name="Hugenholtz P."/>
            <person name="Kyrpides N.C."/>
            <person name="Klenk H.P."/>
            <person name="Han C."/>
        </authorList>
    </citation>
    <scope>NUCLEOTIDE SEQUENCE [LARGE SCALE GENOMIC DNA]</scope>
    <source>
        <strain evidence="8">ATCC 49208 / DSM 771 / VKM B-1644</strain>
    </source>
</reference>
<gene>
    <name evidence="7" type="ordered locus">Dtox_1536</name>
</gene>
<dbReference type="STRING" id="485916.Dtox_1536"/>
<dbReference type="HOGENOM" id="CLU_111913_1_1_9"/>
<keyword evidence="4" id="KW-0378">Hydrolase</keyword>
<keyword evidence="1" id="KW-0540">Nuclease</keyword>
<dbReference type="InterPro" id="IPR004603">
    <property type="entry name" value="DNA_mismatch_endonuc_vsr"/>
</dbReference>
<evidence type="ECO:0000313" key="7">
    <source>
        <dbReference type="EMBL" id="ACV62400.1"/>
    </source>
</evidence>
<dbReference type="GO" id="GO:0006298">
    <property type="term" value="P:mismatch repair"/>
    <property type="evidence" value="ECO:0007669"/>
    <property type="project" value="InterPro"/>
</dbReference>
<dbReference type="EMBL" id="CP001720">
    <property type="protein sequence ID" value="ACV62400.1"/>
    <property type="molecule type" value="Genomic_DNA"/>
</dbReference>
<evidence type="ECO:0000256" key="3">
    <source>
        <dbReference type="ARBA" id="ARBA00022763"/>
    </source>
</evidence>
<evidence type="ECO:0000256" key="4">
    <source>
        <dbReference type="ARBA" id="ARBA00022801"/>
    </source>
</evidence>
<dbReference type="Pfam" id="PF03852">
    <property type="entry name" value="Vsr"/>
    <property type="match status" value="1"/>
</dbReference>
<dbReference type="OrthoDB" id="9801520at2"/>
<keyword evidence="8" id="KW-1185">Reference proteome</keyword>
<dbReference type="GO" id="GO:0016787">
    <property type="term" value="F:hydrolase activity"/>
    <property type="evidence" value="ECO:0007669"/>
    <property type="project" value="UniProtKB-KW"/>
</dbReference>
<dbReference type="KEGG" id="dae:Dtox_1536"/>
<keyword evidence="5" id="KW-0234">DNA repair</keyword>
<dbReference type="InterPro" id="IPR011335">
    <property type="entry name" value="Restrct_endonuc-II-like"/>
</dbReference>
<evidence type="ECO:0000313" key="8">
    <source>
        <dbReference type="Proteomes" id="UP000002217"/>
    </source>
</evidence>
<evidence type="ECO:0000256" key="2">
    <source>
        <dbReference type="ARBA" id="ARBA00022759"/>
    </source>
</evidence>
<protein>
    <submittedName>
        <fullName evidence="7">DNA mismatch endonuclease Vsr</fullName>
    </submittedName>
</protein>
<keyword evidence="2 7" id="KW-0255">Endonuclease</keyword>
<dbReference type="Gene3D" id="3.40.960.10">
    <property type="entry name" value="VSR Endonuclease"/>
    <property type="match status" value="1"/>
</dbReference>
<dbReference type="Proteomes" id="UP000002217">
    <property type="component" value="Chromosome"/>
</dbReference>
<dbReference type="AlphaFoldDB" id="C8VVT5"/>
<proteinExistence type="inferred from homology"/>
<dbReference type="GO" id="GO:0004519">
    <property type="term" value="F:endonuclease activity"/>
    <property type="evidence" value="ECO:0007669"/>
    <property type="project" value="UniProtKB-KW"/>
</dbReference>
<dbReference type="NCBIfam" id="TIGR00632">
    <property type="entry name" value="vsr"/>
    <property type="match status" value="1"/>
</dbReference>